<evidence type="ECO:0000256" key="6">
    <source>
        <dbReference type="ARBA" id="ARBA00023211"/>
    </source>
</evidence>
<dbReference type="Pfam" id="PF00293">
    <property type="entry name" value="NUDIX"/>
    <property type="match status" value="1"/>
</dbReference>
<sequence>MAQPLFDPQQLPIEAIAGEAPLPADRLQPDWLRQRFAGLPPNWLPEANERALPGRAEREPTAASVLVLLVRREHGLTVLLTQRTAHLTDHAGQISFPGGRAETYDQDAVDTALREAEEEIGLNRRHVEVLGCLPHYLTGTGYCVTPVVALLQPPFEVTADPSEVAAIFEVPLAFLMDGANHQRLSVDLPGGRRTFYAMPYEGYFIWGATAGMLRNLFHFLRA</sequence>
<feature type="domain" description="Nudix hydrolase" evidence="7">
    <location>
        <begin position="60"/>
        <end position="193"/>
    </location>
</feature>
<accession>A0A6I2L4Q1</accession>
<comment type="cofactor">
    <cofactor evidence="2">
        <name>Mg(2+)</name>
        <dbReference type="ChEBI" id="CHEBI:18420"/>
    </cofactor>
</comment>
<dbReference type="InterPro" id="IPR045121">
    <property type="entry name" value="CoAse"/>
</dbReference>
<dbReference type="RefSeq" id="WP_154377406.1">
    <property type="nucleotide sequence ID" value="NZ_WKJK01000007.1"/>
</dbReference>
<dbReference type="InterPro" id="IPR000086">
    <property type="entry name" value="NUDIX_hydrolase_dom"/>
</dbReference>
<proteinExistence type="predicted"/>
<evidence type="ECO:0000256" key="1">
    <source>
        <dbReference type="ARBA" id="ARBA00001936"/>
    </source>
</evidence>
<keyword evidence="4" id="KW-0378">Hydrolase</keyword>
<evidence type="ECO:0000256" key="5">
    <source>
        <dbReference type="ARBA" id="ARBA00022842"/>
    </source>
</evidence>
<keyword evidence="3" id="KW-0479">Metal-binding</keyword>
<dbReference type="NCBIfam" id="NF007980">
    <property type="entry name" value="PRK10707.1"/>
    <property type="match status" value="1"/>
</dbReference>
<dbReference type="AlphaFoldDB" id="A0A6I2L4Q1"/>
<evidence type="ECO:0000259" key="7">
    <source>
        <dbReference type="PROSITE" id="PS51462"/>
    </source>
</evidence>
<evidence type="ECO:0000256" key="2">
    <source>
        <dbReference type="ARBA" id="ARBA00001946"/>
    </source>
</evidence>
<name>A0A6I2L4Q1_9BURK</name>
<protein>
    <submittedName>
        <fullName evidence="8">CoA pyrophosphatase</fullName>
    </submittedName>
</protein>
<dbReference type="PANTHER" id="PTHR12992">
    <property type="entry name" value="NUDIX HYDROLASE"/>
    <property type="match status" value="1"/>
</dbReference>
<evidence type="ECO:0000313" key="9">
    <source>
        <dbReference type="Proteomes" id="UP000433309"/>
    </source>
</evidence>
<dbReference type="Proteomes" id="UP000433309">
    <property type="component" value="Unassembled WGS sequence"/>
</dbReference>
<keyword evidence="9" id="KW-1185">Reference proteome</keyword>
<gene>
    <name evidence="8" type="ORF">GJ699_14590</name>
</gene>
<comment type="caution">
    <text evidence="8">The sequence shown here is derived from an EMBL/GenBank/DDBJ whole genome shotgun (WGS) entry which is preliminary data.</text>
</comment>
<dbReference type="SUPFAM" id="SSF55811">
    <property type="entry name" value="Nudix"/>
    <property type="match status" value="1"/>
</dbReference>
<organism evidence="8 9">
    <name type="scientific">Duganella guangzhouensis</name>
    <dbReference type="NCBI Taxonomy" id="2666084"/>
    <lineage>
        <taxon>Bacteria</taxon>
        <taxon>Pseudomonadati</taxon>
        <taxon>Pseudomonadota</taxon>
        <taxon>Betaproteobacteria</taxon>
        <taxon>Burkholderiales</taxon>
        <taxon>Oxalobacteraceae</taxon>
        <taxon>Telluria group</taxon>
        <taxon>Duganella</taxon>
    </lineage>
</organism>
<dbReference type="CDD" id="cd03426">
    <property type="entry name" value="NUDIX_CoAse_Nudt7"/>
    <property type="match status" value="1"/>
</dbReference>
<keyword evidence="6" id="KW-0464">Manganese</keyword>
<dbReference type="Gene3D" id="3.90.79.10">
    <property type="entry name" value="Nucleoside Triphosphate Pyrophosphohydrolase"/>
    <property type="match status" value="1"/>
</dbReference>
<evidence type="ECO:0000256" key="3">
    <source>
        <dbReference type="ARBA" id="ARBA00022723"/>
    </source>
</evidence>
<evidence type="ECO:0000256" key="4">
    <source>
        <dbReference type="ARBA" id="ARBA00022801"/>
    </source>
</evidence>
<dbReference type="GO" id="GO:0010945">
    <property type="term" value="F:coenzyme A diphosphatase activity"/>
    <property type="evidence" value="ECO:0007669"/>
    <property type="project" value="InterPro"/>
</dbReference>
<dbReference type="GO" id="GO:0046872">
    <property type="term" value="F:metal ion binding"/>
    <property type="evidence" value="ECO:0007669"/>
    <property type="project" value="UniProtKB-KW"/>
</dbReference>
<dbReference type="InterPro" id="IPR015797">
    <property type="entry name" value="NUDIX_hydrolase-like_dom_sf"/>
</dbReference>
<dbReference type="EMBL" id="WKJK01000007">
    <property type="protein sequence ID" value="MRW91219.1"/>
    <property type="molecule type" value="Genomic_DNA"/>
</dbReference>
<evidence type="ECO:0000313" key="8">
    <source>
        <dbReference type="EMBL" id="MRW91219.1"/>
    </source>
</evidence>
<dbReference type="PANTHER" id="PTHR12992:SF11">
    <property type="entry name" value="MITOCHONDRIAL COENZYME A DIPHOSPHATASE NUDT8"/>
    <property type="match status" value="1"/>
</dbReference>
<reference evidence="8 9" key="1">
    <citation type="submission" date="2019-11" db="EMBL/GenBank/DDBJ databases">
        <title>Novel species isolated from a subtropical stream in China.</title>
        <authorList>
            <person name="Lu H."/>
        </authorList>
    </citation>
    <scope>NUCLEOTIDE SEQUENCE [LARGE SCALE GENOMIC DNA]</scope>
    <source>
        <strain evidence="8 9">FT80W</strain>
    </source>
</reference>
<keyword evidence="5" id="KW-0460">Magnesium</keyword>
<comment type="cofactor">
    <cofactor evidence="1">
        <name>Mn(2+)</name>
        <dbReference type="ChEBI" id="CHEBI:29035"/>
    </cofactor>
</comment>
<dbReference type="PROSITE" id="PS51462">
    <property type="entry name" value="NUDIX"/>
    <property type="match status" value="1"/>
</dbReference>